<evidence type="ECO:0000259" key="6">
    <source>
        <dbReference type="Pfam" id="PF00151"/>
    </source>
</evidence>
<dbReference type="Proteomes" id="UP000625711">
    <property type="component" value="Unassembled WGS sequence"/>
</dbReference>
<dbReference type="PRINTS" id="PR00821">
    <property type="entry name" value="TAGLIPASE"/>
</dbReference>
<feature type="chain" id="PRO_5032866179" description="Lipase domain-containing protein" evidence="5">
    <location>
        <begin position="19"/>
        <end position="311"/>
    </location>
</feature>
<accession>A0A834HR92</accession>
<dbReference type="Gene3D" id="3.40.50.1820">
    <property type="entry name" value="alpha/beta hydrolase"/>
    <property type="match status" value="1"/>
</dbReference>
<dbReference type="GO" id="GO:0016042">
    <property type="term" value="P:lipid catabolic process"/>
    <property type="evidence" value="ECO:0007669"/>
    <property type="project" value="TreeGrafter"/>
</dbReference>
<dbReference type="SUPFAM" id="SSF53474">
    <property type="entry name" value="alpha/beta-Hydrolases"/>
    <property type="match status" value="1"/>
</dbReference>
<comment type="subcellular location">
    <subcellularLocation>
        <location evidence="1">Secreted</location>
    </subcellularLocation>
</comment>
<evidence type="ECO:0000313" key="8">
    <source>
        <dbReference type="Proteomes" id="UP000625711"/>
    </source>
</evidence>
<evidence type="ECO:0000256" key="5">
    <source>
        <dbReference type="SAM" id="SignalP"/>
    </source>
</evidence>
<dbReference type="EMBL" id="JAACXV010014575">
    <property type="protein sequence ID" value="KAF7266028.1"/>
    <property type="molecule type" value="Genomic_DNA"/>
</dbReference>
<sequence>MQLHLVIVLTSLFAYCRSDVYNRTDSNIDNIPEINTLSKLSDIKSNLSKTSDMSRIFLDSSILFYVYTQSSIDATILTHDQSNLLASVKGFNTEIPTVFIIHGWVNNYESHVNTYIRDALLEYADVNVISVDWSCYSFLEYCIARSNVPNVGRTVGQFIKGMIDTFEYSPKDIILLGHSLGAHVSGFAGKALNDKPEDRLNPGDAEYVQAIHTNAGGLGAAFSLGDADFWPNGGSLQPPCSPSLKIIKDICSHDWSYVYMAESIKNNKYYAKQCSTYNDYCYGACDTNPFNLMGGLDYDKSAKGNFYLKIF</sequence>
<name>A0A834HR92_RHYFE</name>
<organism evidence="7 8">
    <name type="scientific">Rhynchophorus ferrugineus</name>
    <name type="common">Red palm weevil</name>
    <name type="synonym">Curculio ferrugineus</name>
    <dbReference type="NCBI Taxonomy" id="354439"/>
    <lineage>
        <taxon>Eukaryota</taxon>
        <taxon>Metazoa</taxon>
        <taxon>Ecdysozoa</taxon>
        <taxon>Arthropoda</taxon>
        <taxon>Hexapoda</taxon>
        <taxon>Insecta</taxon>
        <taxon>Pterygota</taxon>
        <taxon>Neoptera</taxon>
        <taxon>Endopterygota</taxon>
        <taxon>Coleoptera</taxon>
        <taxon>Polyphaga</taxon>
        <taxon>Cucujiformia</taxon>
        <taxon>Curculionidae</taxon>
        <taxon>Dryophthorinae</taxon>
        <taxon>Rhynchophorus</taxon>
    </lineage>
</organism>
<feature type="domain" description="Lipase" evidence="6">
    <location>
        <begin position="58"/>
        <end position="296"/>
    </location>
</feature>
<reference evidence="7" key="1">
    <citation type="submission" date="2020-08" db="EMBL/GenBank/DDBJ databases">
        <title>Genome sequencing and assembly of the red palm weevil Rhynchophorus ferrugineus.</title>
        <authorList>
            <person name="Dias G.B."/>
            <person name="Bergman C.M."/>
            <person name="Manee M."/>
        </authorList>
    </citation>
    <scope>NUCLEOTIDE SEQUENCE</scope>
    <source>
        <strain evidence="7">AA-2017</strain>
        <tissue evidence="7">Whole larva</tissue>
    </source>
</reference>
<comment type="similarity">
    <text evidence="2 4">Belongs to the AB hydrolase superfamily. Lipase family.</text>
</comment>
<evidence type="ECO:0000256" key="1">
    <source>
        <dbReference type="ARBA" id="ARBA00004613"/>
    </source>
</evidence>
<dbReference type="InterPro" id="IPR029058">
    <property type="entry name" value="AB_hydrolase_fold"/>
</dbReference>
<proteinExistence type="inferred from homology"/>
<dbReference type="OrthoDB" id="199913at2759"/>
<gene>
    <name evidence="7" type="ORF">GWI33_020605</name>
</gene>
<comment type="caution">
    <text evidence="7">The sequence shown here is derived from an EMBL/GenBank/DDBJ whole genome shotgun (WGS) entry which is preliminary data.</text>
</comment>
<dbReference type="InterPro" id="IPR000734">
    <property type="entry name" value="TAG_lipase"/>
</dbReference>
<dbReference type="GO" id="GO:0005615">
    <property type="term" value="C:extracellular space"/>
    <property type="evidence" value="ECO:0007669"/>
    <property type="project" value="TreeGrafter"/>
</dbReference>
<dbReference type="PANTHER" id="PTHR11610">
    <property type="entry name" value="LIPASE"/>
    <property type="match status" value="1"/>
</dbReference>
<dbReference type="GO" id="GO:0016298">
    <property type="term" value="F:lipase activity"/>
    <property type="evidence" value="ECO:0007669"/>
    <property type="project" value="InterPro"/>
</dbReference>
<protein>
    <recommendedName>
        <fullName evidence="6">Lipase domain-containing protein</fullName>
    </recommendedName>
</protein>
<keyword evidence="5" id="KW-0732">Signal</keyword>
<dbReference type="AlphaFoldDB" id="A0A834HR92"/>
<keyword evidence="3" id="KW-0964">Secreted</keyword>
<evidence type="ECO:0000256" key="2">
    <source>
        <dbReference type="ARBA" id="ARBA00010701"/>
    </source>
</evidence>
<evidence type="ECO:0000256" key="4">
    <source>
        <dbReference type="RuleBase" id="RU004262"/>
    </source>
</evidence>
<evidence type="ECO:0000256" key="3">
    <source>
        <dbReference type="ARBA" id="ARBA00022525"/>
    </source>
</evidence>
<dbReference type="InterPro" id="IPR013818">
    <property type="entry name" value="Lipase"/>
</dbReference>
<keyword evidence="8" id="KW-1185">Reference proteome</keyword>
<feature type="signal peptide" evidence="5">
    <location>
        <begin position="1"/>
        <end position="18"/>
    </location>
</feature>
<evidence type="ECO:0000313" key="7">
    <source>
        <dbReference type="EMBL" id="KAF7266028.1"/>
    </source>
</evidence>
<dbReference type="Pfam" id="PF00151">
    <property type="entry name" value="Lipase"/>
    <property type="match status" value="1"/>
</dbReference>
<dbReference type="PANTHER" id="PTHR11610:SF190">
    <property type="entry name" value="VITELLOGENIN-3-LIKE PROTEIN"/>
    <property type="match status" value="1"/>
</dbReference>